<keyword evidence="3" id="KW-1185">Reference proteome</keyword>
<sequence>MKKLEARHYKAIYYLSQPNHGGLTMEEIAKECGVSRKSLYEWKKSELFQRELKKEIRRTVGDRIPEVIDAMFREAIENGSGKHAELLLKTYGDMLTDKIEVEVDQTVNDKREVRDAEALQRKADELLRRFNKDERKEDDAQD</sequence>
<dbReference type="SUPFAM" id="SSF46689">
    <property type="entry name" value="Homeodomain-like"/>
    <property type="match status" value="1"/>
</dbReference>
<dbReference type="RefSeq" id="WP_185956363.1">
    <property type="nucleotide sequence ID" value="NZ_FXTI01000015.1"/>
</dbReference>
<dbReference type="Gene3D" id="1.10.10.60">
    <property type="entry name" value="Homeodomain-like"/>
    <property type="match status" value="1"/>
</dbReference>
<dbReference type="InterPro" id="IPR024978">
    <property type="entry name" value="Homeodomain_phBC6A51-type"/>
</dbReference>
<name>A0A521F9L8_9BACL</name>
<evidence type="ECO:0000313" key="3">
    <source>
        <dbReference type="Proteomes" id="UP000315636"/>
    </source>
</evidence>
<dbReference type="Proteomes" id="UP000315636">
    <property type="component" value="Unassembled WGS sequence"/>
</dbReference>
<reference evidence="2 3" key="1">
    <citation type="submission" date="2017-05" db="EMBL/GenBank/DDBJ databases">
        <authorList>
            <person name="Varghese N."/>
            <person name="Submissions S."/>
        </authorList>
    </citation>
    <scope>NUCLEOTIDE SEQUENCE [LARGE SCALE GENOMIC DNA]</scope>
    <source>
        <strain evidence="2 3">DSM 45474</strain>
    </source>
</reference>
<dbReference type="InterPro" id="IPR009057">
    <property type="entry name" value="Homeodomain-like_sf"/>
</dbReference>
<evidence type="ECO:0000259" key="1">
    <source>
        <dbReference type="Pfam" id="PF13022"/>
    </source>
</evidence>
<dbReference type="AlphaFoldDB" id="A0A521F9L8"/>
<proteinExistence type="predicted"/>
<gene>
    <name evidence="2" type="ORF">SAMN06264849_1157</name>
</gene>
<organism evidence="2 3">
    <name type="scientific">Melghirimyces algeriensis</name>
    <dbReference type="NCBI Taxonomy" id="910412"/>
    <lineage>
        <taxon>Bacteria</taxon>
        <taxon>Bacillati</taxon>
        <taxon>Bacillota</taxon>
        <taxon>Bacilli</taxon>
        <taxon>Bacillales</taxon>
        <taxon>Thermoactinomycetaceae</taxon>
        <taxon>Melghirimyces</taxon>
    </lineage>
</organism>
<dbReference type="Pfam" id="PF13022">
    <property type="entry name" value="HTH_Tnp_1_2"/>
    <property type="match status" value="1"/>
</dbReference>
<evidence type="ECO:0000313" key="2">
    <source>
        <dbReference type="EMBL" id="SMO92817.1"/>
    </source>
</evidence>
<feature type="domain" description="Homeodomain phBC6A51-type" evidence="1">
    <location>
        <begin position="4"/>
        <end position="105"/>
    </location>
</feature>
<accession>A0A521F9L8</accession>
<dbReference type="EMBL" id="FXTI01000015">
    <property type="protein sequence ID" value="SMO92817.1"/>
    <property type="molecule type" value="Genomic_DNA"/>
</dbReference>
<protein>
    <submittedName>
        <fullName evidence="2">Helix-turn-helix of insertion element transposase</fullName>
    </submittedName>
</protein>